<dbReference type="Pfam" id="PF00076">
    <property type="entry name" value="RRM_1"/>
    <property type="match status" value="3"/>
</dbReference>
<evidence type="ECO:0000313" key="9">
    <source>
        <dbReference type="Proteomes" id="UP000198287"/>
    </source>
</evidence>
<feature type="compositionally biased region" description="Polar residues" evidence="6">
    <location>
        <begin position="140"/>
        <end position="153"/>
    </location>
</feature>
<dbReference type="SUPFAM" id="SSF54928">
    <property type="entry name" value="RNA-binding domain, RBD"/>
    <property type="match status" value="2"/>
</dbReference>
<comment type="caution">
    <text evidence="8">The sequence shown here is derived from an EMBL/GenBank/DDBJ whole genome shotgun (WGS) entry which is preliminary data.</text>
</comment>
<evidence type="ECO:0000256" key="2">
    <source>
        <dbReference type="ARBA" id="ARBA00022490"/>
    </source>
</evidence>
<dbReference type="InterPro" id="IPR012677">
    <property type="entry name" value="Nucleotide-bd_a/b_plait_sf"/>
</dbReference>
<dbReference type="InterPro" id="IPR035979">
    <property type="entry name" value="RBD_domain_sf"/>
</dbReference>
<dbReference type="AlphaFoldDB" id="A0A226DY43"/>
<feature type="region of interest" description="Disordered" evidence="6">
    <location>
        <begin position="517"/>
        <end position="590"/>
    </location>
</feature>
<feature type="region of interest" description="Disordered" evidence="6">
    <location>
        <begin position="1"/>
        <end position="53"/>
    </location>
</feature>
<sequence length="720" mass="79691">MASGNGDLSGLTDEVTDGPVETGKVDATGGGDTFNSSTTSTPSESVEPLKIPADQRSADYQKLIQYGLDEKVSAKLDDIYNTGKLAHSDLDERALDALKEFPVDGALTVLKQFLDSNLEHVSNKSAYLCGVMKTYRQKSRTTLTASQGGSPTGSPVKGPDEAKIKAILERTGYSLDVTTGQRKYGGPPPSWEGIPPGNGCEVFCGKIPKDMYEDELIPLFEKCGGIWDLRLMMDPMTGLNRGYAFVTFMNKDGAQEAVRQLNEFEIRKGKKIGVTISYNNHRLFVGNIPKNRDHDELVEEFSKHAPGLTEVIIYSSPDDRKKNRGFCFLEYESHKAASLAKRRLGTSRVKVWGCDIIVDWADPQEEPDDETMSKVKVLYVRNLTQDVAEERLKEQFEQFGKVERVKKIKDYAFVHFEERDGAVKAMDELNGKDVGGSLIEISLAKPPSDKKKKEEILRARERRMMQMIATRPPPYVDMLPPLAVGGGGRGRGGMRGGHMGRTDFEYQIGFNPSYLDFSSHPRNRNTASDHNPEFGSRYGNERHRGYNNSRVSGSASSHILQNDMYSGYSSSYRRNNNNNDHGSRGSRDRSLNYSYSYNSRTVCVCVGRGRGIAHGHELEMGQLGDGQMGPEMHGMVLGELQGGVQHSAHQLVPQLPYRGHGIQLVARASLPEMAGVTALVNNGNRNNALRGNFRRRINDNFGATGSGVDGFTDVWMDATR</sequence>
<feature type="domain" description="RRM" evidence="7">
    <location>
        <begin position="281"/>
        <end position="363"/>
    </location>
</feature>
<keyword evidence="2" id="KW-0963">Cytoplasm</keyword>
<dbReference type="InterPro" id="IPR041337">
    <property type="entry name" value="hnRNP_Q_AcD"/>
</dbReference>
<evidence type="ECO:0000256" key="3">
    <source>
        <dbReference type="ARBA" id="ARBA00022737"/>
    </source>
</evidence>
<dbReference type="STRING" id="158441.A0A226DY43"/>
<dbReference type="CDD" id="cd12249">
    <property type="entry name" value="RRM1_hnRNPR_like"/>
    <property type="match status" value="1"/>
</dbReference>
<dbReference type="InterPro" id="IPR006535">
    <property type="entry name" value="HnRNP_R/Q_splicing_fac"/>
</dbReference>
<dbReference type="Gene3D" id="3.30.70.330">
    <property type="match status" value="3"/>
</dbReference>
<dbReference type="CDD" id="cd12250">
    <property type="entry name" value="RRM2_hnRNPR_like"/>
    <property type="match status" value="1"/>
</dbReference>
<evidence type="ECO:0000256" key="1">
    <source>
        <dbReference type="ARBA" id="ARBA00004496"/>
    </source>
</evidence>
<dbReference type="Pfam" id="PF18360">
    <property type="entry name" value="hnRNP_Q_AcD"/>
    <property type="match status" value="1"/>
</dbReference>
<name>A0A226DY43_FOLCA</name>
<dbReference type="OMA" id="HILQNDM"/>
<feature type="region of interest" description="Disordered" evidence="6">
    <location>
        <begin position="140"/>
        <end position="160"/>
    </location>
</feature>
<dbReference type="FunFam" id="3.30.70.330:FF:000175">
    <property type="entry name" value="Heterogeneous nuclear ribonucleoprotein Q"/>
    <property type="match status" value="1"/>
</dbReference>
<feature type="domain" description="RRM" evidence="7">
    <location>
        <begin position="376"/>
        <end position="446"/>
    </location>
</feature>
<evidence type="ECO:0000256" key="4">
    <source>
        <dbReference type="ARBA" id="ARBA00022884"/>
    </source>
</evidence>
<evidence type="ECO:0000256" key="6">
    <source>
        <dbReference type="SAM" id="MobiDB-lite"/>
    </source>
</evidence>
<dbReference type="CDD" id="cd21065">
    <property type="entry name" value="NURR_Syncrip-like"/>
    <property type="match status" value="1"/>
</dbReference>
<dbReference type="FunFam" id="3.30.70.330:FF:000213">
    <property type="entry name" value="Uncharacterized protein, isoform R"/>
    <property type="match status" value="1"/>
</dbReference>
<dbReference type="GO" id="GO:0003723">
    <property type="term" value="F:RNA binding"/>
    <property type="evidence" value="ECO:0007669"/>
    <property type="project" value="UniProtKB-UniRule"/>
</dbReference>
<accession>A0A226DY43</accession>
<feature type="domain" description="RRM" evidence="7">
    <location>
        <begin position="200"/>
        <end position="279"/>
    </location>
</feature>
<gene>
    <name evidence="8" type="ORF">Fcan01_15122</name>
</gene>
<dbReference type="PANTHER" id="PTHR21245">
    <property type="entry name" value="HETEROGENEOUS NUCLEAR RIBONUCLEOPROTEIN"/>
    <property type="match status" value="1"/>
</dbReference>
<evidence type="ECO:0000259" key="7">
    <source>
        <dbReference type="PROSITE" id="PS50102"/>
    </source>
</evidence>
<dbReference type="CDD" id="cd12251">
    <property type="entry name" value="RRM3_hnRNPR_like"/>
    <property type="match status" value="1"/>
</dbReference>
<dbReference type="GO" id="GO:0005737">
    <property type="term" value="C:cytoplasm"/>
    <property type="evidence" value="ECO:0007669"/>
    <property type="project" value="UniProtKB-SubCell"/>
</dbReference>
<keyword evidence="8" id="KW-0687">Ribonucleoprotein</keyword>
<dbReference type="Proteomes" id="UP000198287">
    <property type="component" value="Unassembled WGS sequence"/>
</dbReference>
<comment type="subcellular location">
    <subcellularLocation>
        <location evidence="1">Cytoplasm</location>
    </subcellularLocation>
</comment>
<dbReference type="GO" id="GO:1990904">
    <property type="term" value="C:ribonucleoprotein complex"/>
    <property type="evidence" value="ECO:0007669"/>
    <property type="project" value="UniProtKB-KW"/>
</dbReference>
<evidence type="ECO:0000313" key="8">
    <source>
        <dbReference type="EMBL" id="OXA49958.1"/>
    </source>
</evidence>
<keyword evidence="4 5" id="KW-0694">RNA-binding</keyword>
<feature type="compositionally biased region" description="Polar residues" evidence="6">
    <location>
        <begin position="546"/>
        <end position="564"/>
    </location>
</feature>
<feature type="compositionally biased region" description="Low complexity" evidence="6">
    <location>
        <begin position="565"/>
        <end position="580"/>
    </location>
</feature>
<dbReference type="FunFam" id="3.30.70.330:FF:000024">
    <property type="entry name" value="Heterogeneous nuclear ribonucleoprotein q isoform"/>
    <property type="match status" value="1"/>
</dbReference>
<dbReference type="NCBIfam" id="TIGR01648">
    <property type="entry name" value="hnRNP-R-Q"/>
    <property type="match status" value="1"/>
</dbReference>
<proteinExistence type="predicted"/>
<dbReference type="EMBL" id="LNIX01000009">
    <property type="protein sequence ID" value="OXA49958.1"/>
    <property type="molecule type" value="Genomic_DNA"/>
</dbReference>
<dbReference type="InterPro" id="IPR000504">
    <property type="entry name" value="RRM_dom"/>
</dbReference>
<dbReference type="SMART" id="SM00360">
    <property type="entry name" value="RRM"/>
    <property type="match status" value="3"/>
</dbReference>
<reference evidence="8 9" key="1">
    <citation type="submission" date="2015-12" db="EMBL/GenBank/DDBJ databases">
        <title>The genome of Folsomia candida.</title>
        <authorList>
            <person name="Faddeeva A."/>
            <person name="Derks M.F."/>
            <person name="Anvar Y."/>
            <person name="Smit S."/>
            <person name="Van Straalen N."/>
            <person name="Roelofs D."/>
        </authorList>
    </citation>
    <scope>NUCLEOTIDE SEQUENCE [LARGE SCALE GENOMIC DNA]</scope>
    <source>
        <strain evidence="8 9">VU population</strain>
        <tissue evidence="8">Whole body</tissue>
    </source>
</reference>
<keyword evidence="3" id="KW-0677">Repeat</keyword>
<keyword evidence="9" id="KW-1185">Reference proteome</keyword>
<protein>
    <submittedName>
        <fullName evidence="8">Heterogeneous nuclear ribonucleoprotein Q</fullName>
    </submittedName>
</protein>
<feature type="compositionally biased region" description="Basic and acidic residues" evidence="6">
    <location>
        <begin position="581"/>
        <end position="590"/>
    </location>
</feature>
<evidence type="ECO:0000256" key="5">
    <source>
        <dbReference type="PROSITE-ProRule" id="PRU00176"/>
    </source>
</evidence>
<dbReference type="PROSITE" id="PS50102">
    <property type="entry name" value="RRM"/>
    <property type="match status" value="3"/>
</dbReference>
<feature type="compositionally biased region" description="Low complexity" evidence="6">
    <location>
        <begin position="36"/>
        <end position="48"/>
    </location>
</feature>
<dbReference type="OrthoDB" id="3800936at2759"/>
<organism evidence="8 9">
    <name type="scientific">Folsomia candida</name>
    <name type="common">Springtail</name>
    <dbReference type="NCBI Taxonomy" id="158441"/>
    <lineage>
        <taxon>Eukaryota</taxon>
        <taxon>Metazoa</taxon>
        <taxon>Ecdysozoa</taxon>
        <taxon>Arthropoda</taxon>
        <taxon>Hexapoda</taxon>
        <taxon>Collembola</taxon>
        <taxon>Entomobryomorpha</taxon>
        <taxon>Isotomoidea</taxon>
        <taxon>Isotomidae</taxon>
        <taxon>Proisotominae</taxon>
        <taxon>Folsomia</taxon>
    </lineage>
</organism>